<dbReference type="EMBL" id="BKAG01000004">
    <property type="protein sequence ID" value="GEP41610.1"/>
    <property type="molecule type" value="Genomic_DNA"/>
</dbReference>
<evidence type="ECO:0000313" key="3">
    <source>
        <dbReference type="Proteomes" id="UP000321577"/>
    </source>
</evidence>
<reference evidence="2 3" key="1">
    <citation type="submission" date="2019-07" db="EMBL/GenBank/DDBJ databases">
        <title>Whole genome shotgun sequence of Brevifollis gellanilyticus NBRC 108608.</title>
        <authorList>
            <person name="Hosoyama A."/>
            <person name="Uohara A."/>
            <person name="Ohji S."/>
            <person name="Ichikawa N."/>
        </authorList>
    </citation>
    <scope>NUCLEOTIDE SEQUENCE [LARGE SCALE GENOMIC DNA]</scope>
    <source>
        <strain evidence="2 3">NBRC 108608</strain>
    </source>
</reference>
<dbReference type="AlphaFoldDB" id="A0A512M4D5"/>
<gene>
    <name evidence="2" type="ORF">BGE01nite_09010</name>
</gene>
<feature type="region of interest" description="Disordered" evidence="1">
    <location>
        <begin position="1"/>
        <end position="36"/>
    </location>
</feature>
<feature type="compositionally biased region" description="Polar residues" evidence="1">
    <location>
        <begin position="1"/>
        <end position="11"/>
    </location>
</feature>
<accession>A0A512M4D5</accession>
<evidence type="ECO:0000313" key="2">
    <source>
        <dbReference type="EMBL" id="GEP41610.1"/>
    </source>
</evidence>
<dbReference type="Proteomes" id="UP000321577">
    <property type="component" value="Unassembled WGS sequence"/>
</dbReference>
<proteinExistence type="predicted"/>
<evidence type="ECO:0000256" key="1">
    <source>
        <dbReference type="SAM" id="MobiDB-lite"/>
    </source>
</evidence>
<feature type="compositionally biased region" description="Low complexity" evidence="1">
    <location>
        <begin position="12"/>
        <end position="30"/>
    </location>
</feature>
<name>A0A512M4D5_9BACT</name>
<keyword evidence="3" id="KW-1185">Reference proteome</keyword>
<protein>
    <submittedName>
        <fullName evidence="2">Uncharacterized protein</fullName>
    </submittedName>
</protein>
<organism evidence="2 3">
    <name type="scientific">Brevifollis gellanilyticus</name>
    <dbReference type="NCBI Taxonomy" id="748831"/>
    <lineage>
        <taxon>Bacteria</taxon>
        <taxon>Pseudomonadati</taxon>
        <taxon>Verrucomicrobiota</taxon>
        <taxon>Verrucomicrobiia</taxon>
        <taxon>Verrucomicrobiales</taxon>
        <taxon>Verrucomicrobiaceae</taxon>
    </lineage>
</organism>
<comment type="caution">
    <text evidence="2">The sequence shown here is derived from an EMBL/GenBank/DDBJ whole genome shotgun (WGS) entry which is preliminary data.</text>
</comment>
<sequence>MGSWKQPAQNPESAKSSEASPAPAAVTSVKELPSKPPPFVSVTASMEWVKRQMEKGDFEAAELLFRQEAGLTLEQRLDMAEQLLRNYRRMEPRVLARLLLSLPEGDARSRMLNQLFFQWASDDADDAMRCLEGMPAEQLKKFPLHNTGLGLSRLPAERVLAFAAKLDDRGRAFLAEGLAGSVDELGSWSNTSAMLAGLNLKPDGEAVSTEWVLAVNMTRLAPAEAEAYIAAESDPARRAELLGGYAWIAGVDDPVRGILLDAQIESGKMREGHFRRHVNAWLSTDRAAALAWLRGDEAAQILSPEQRAAFFRSNGLEVVR</sequence>